<dbReference type="SUPFAM" id="SSF56925">
    <property type="entry name" value="OMPA-like"/>
    <property type="match status" value="1"/>
</dbReference>
<dbReference type="InterPro" id="IPR027385">
    <property type="entry name" value="Beta-barrel_OMP"/>
</dbReference>
<dbReference type="PANTHER" id="PTHR34001">
    <property type="entry name" value="BLL7405 PROTEIN"/>
    <property type="match status" value="1"/>
</dbReference>
<dbReference type="Gene3D" id="2.40.160.20">
    <property type="match status" value="1"/>
</dbReference>
<protein>
    <submittedName>
        <fullName evidence="6">Outer membrane beta-barrel protein</fullName>
    </submittedName>
</protein>
<proteinExistence type="inferred from homology"/>
<dbReference type="Pfam" id="PF13505">
    <property type="entry name" value="OMP_b-brl"/>
    <property type="match status" value="1"/>
</dbReference>
<accession>A0AA42CSG3</accession>
<dbReference type="PANTHER" id="PTHR34001:SF3">
    <property type="entry name" value="BLL7405 PROTEIN"/>
    <property type="match status" value="1"/>
</dbReference>
<keyword evidence="2" id="KW-0732">Signal</keyword>
<evidence type="ECO:0000256" key="4">
    <source>
        <dbReference type="ARBA" id="ARBA00038306"/>
    </source>
</evidence>
<reference evidence="6" key="1">
    <citation type="submission" date="2022-06" db="EMBL/GenBank/DDBJ databases">
        <title>Sphingomonas sp. nov. isolated from rhizosphere soil of tomato.</title>
        <authorList>
            <person name="Dong H."/>
            <person name="Gao R."/>
        </authorList>
    </citation>
    <scope>NUCLEOTIDE SEQUENCE</scope>
    <source>
        <strain evidence="6">MMSM24</strain>
    </source>
</reference>
<evidence type="ECO:0000256" key="3">
    <source>
        <dbReference type="ARBA" id="ARBA00023136"/>
    </source>
</evidence>
<name>A0AA42CSG3_9SPHN</name>
<evidence type="ECO:0000313" key="6">
    <source>
        <dbReference type="EMBL" id="MCW6537725.1"/>
    </source>
</evidence>
<comment type="caution">
    <text evidence="6">The sequence shown here is derived from an EMBL/GenBank/DDBJ whole genome shotgun (WGS) entry which is preliminary data.</text>
</comment>
<evidence type="ECO:0000259" key="5">
    <source>
        <dbReference type="Pfam" id="PF13505"/>
    </source>
</evidence>
<dbReference type="EMBL" id="JANFAV010000031">
    <property type="protein sequence ID" value="MCW6537725.1"/>
    <property type="molecule type" value="Genomic_DNA"/>
</dbReference>
<comment type="similarity">
    <text evidence="4">Belongs to the Omp25/RopB family.</text>
</comment>
<evidence type="ECO:0000313" key="7">
    <source>
        <dbReference type="Proteomes" id="UP001165565"/>
    </source>
</evidence>
<organism evidence="6 7">
    <name type="scientific">Sphingomonas lycopersici</name>
    <dbReference type="NCBI Taxonomy" id="2951807"/>
    <lineage>
        <taxon>Bacteria</taxon>
        <taxon>Pseudomonadati</taxon>
        <taxon>Pseudomonadota</taxon>
        <taxon>Alphaproteobacteria</taxon>
        <taxon>Sphingomonadales</taxon>
        <taxon>Sphingomonadaceae</taxon>
        <taxon>Sphingomonas</taxon>
    </lineage>
</organism>
<dbReference type="GO" id="GO:0016020">
    <property type="term" value="C:membrane"/>
    <property type="evidence" value="ECO:0007669"/>
    <property type="project" value="UniProtKB-SubCell"/>
</dbReference>
<sequence>MKASYGFPDGSTFSGSKTETGWAIGGGLEYALSEHVTARAEYRYTDFGKMNVTLSGPGRSGDSKLEMPIHDVRVGLAYRF</sequence>
<gene>
    <name evidence="6" type="ORF">NEE01_23370</name>
</gene>
<dbReference type="InterPro" id="IPR011250">
    <property type="entry name" value="OMP/PagP_B-barrel"/>
</dbReference>
<dbReference type="AlphaFoldDB" id="A0AA42CSG3"/>
<dbReference type="InterPro" id="IPR051692">
    <property type="entry name" value="OMP-like"/>
</dbReference>
<evidence type="ECO:0000256" key="1">
    <source>
        <dbReference type="ARBA" id="ARBA00004370"/>
    </source>
</evidence>
<evidence type="ECO:0000256" key="2">
    <source>
        <dbReference type="ARBA" id="ARBA00022729"/>
    </source>
</evidence>
<comment type="subcellular location">
    <subcellularLocation>
        <location evidence="1">Membrane</location>
    </subcellularLocation>
</comment>
<feature type="domain" description="Outer membrane protein beta-barrel" evidence="5">
    <location>
        <begin position="12"/>
        <end position="80"/>
    </location>
</feature>
<keyword evidence="7" id="KW-1185">Reference proteome</keyword>
<dbReference type="Proteomes" id="UP001165565">
    <property type="component" value="Unassembled WGS sequence"/>
</dbReference>
<keyword evidence="3" id="KW-0472">Membrane</keyword>